<keyword evidence="8" id="KW-1185">Reference proteome</keyword>
<evidence type="ECO:0000313" key="8">
    <source>
        <dbReference type="Proteomes" id="UP000235145"/>
    </source>
</evidence>
<feature type="compositionally biased region" description="Basic and acidic residues" evidence="5">
    <location>
        <begin position="279"/>
        <end position="312"/>
    </location>
</feature>
<evidence type="ECO:0000256" key="2">
    <source>
        <dbReference type="ARBA" id="ARBA00022670"/>
    </source>
</evidence>
<gene>
    <name evidence="7" type="ORF">LSAT_V11C500264660</name>
</gene>
<protein>
    <recommendedName>
        <fullName evidence="6">Ubiquitin-like protease family profile domain-containing protein</fullName>
    </recommendedName>
</protein>
<evidence type="ECO:0000256" key="3">
    <source>
        <dbReference type="ARBA" id="ARBA00022801"/>
    </source>
</evidence>
<dbReference type="InterPro" id="IPR038765">
    <property type="entry name" value="Papain-like_cys_pep_sf"/>
</dbReference>
<dbReference type="EMBL" id="NBSK02000005">
    <property type="protein sequence ID" value="KAJ0207803.1"/>
    <property type="molecule type" value="Genomic_DNA"/>
</dbReference>
<accession>A0A9R1VNH3</accession>
<feature type="coiled-coil region" evidence="4">
    <location>
        <begin position="127"/>
        <end position="154"/>
    </location>
</feature>
<comment type="caution">
    <text evidence="7">The sequence shown here is derived from an EMBL/GenBank/DDBJ whole genome shotgun (WGS) entry which is preliminary data.</text>
</comment>
<dbReference type="PANTHER" id="PTHR33018:SF31">
    <property type="entry name" value="TRANSPOSASE, PTTA_EN_SPM, PLANT"/>
    <property type="match status" value="1"/>
</dbReference>
<dbReference type="PROSITE" id="PS50600">
    <property type="entry name" value="ULP_PROTEASE"/>
    <property type="match status" value="1"/>
</dbReference>
<dbReference type="Proteomes" id="UP000235145">
    <property type="component" value="Unassembled WGS sequence"/>
</dbReference>
<organism evidence="7 8">
    <name type="scientific">Lactuca sativa</name>
    <name type="common">Garden lettuce</name>
    <dbReference type="NCBI Taxonomy" id="4236"/>
    <lineage>
        <taxon>Eukaryota</taxon>
        <taxon>Viridiplantae</taxon>
        <taxon>Streptophyta</taxon>
        <taxon>Embryophyta</taxon>
        <taxon>Tracheophyta</taxon>
        <taxon>Spermatophyta</taxon>
        <taxon>Magnoliopsida</taxon>
        <taxon>eudicotyledons</taxon>
        <taxon>Gunneridae</taxon>
        <taxon>Pentapetalae</taxon>
        <taxon>asterids</taxon>
        <taxon>campanulids</taxon>
        <taxon>Asterales</taxon>
        <taxon>Asteraceae</taxon>
        <taxon>Cichorioideae</taxon>
        <taxon>Cichorieae</taxon>
        <taxon>Lactucinae</taxon>
        <taxon>Lactuca</taxon>
    </lineage>
</organism>
<dbReference type="Pfam" id="PF02902">
    <property type="entry name" value="Peptidase_C48"/>
    <property type="match status" value="1"/>
</dbReference>
<evidence type="ECO:0000259" key="6">
    <source>
        <dbReference type="PROSITE" id="PS50600"/>
    </source>
</evidence>
<feature type="domain" description="Ubiquitin-like protease family profile" evidence="6">
    <location>
        <begin position="337"/>
        <end position="529"/>
    </location>
</feature>
<keyword evidence="3" id="KW-0378">Hydrolase</keyword>
<proteinExistence type="inferred from homology"/>
<evidence type="ECO:0000256" key="1">
    <source>
        <dbReference type="ARBA" id="ARBA00005234"/>
    </source>
</evidence>
<feature type="region of interest" description="Disordered" evidence="5">
    <location>
        <begin position="279"/>
        <end position="318"/>
    </location>
</feature>
<dbReference type="GO" id="GO:0006508">
    <property type="term" value="P:proteolysis"/>
    <property type="evidence" value="ECO:0007669"/>
    <property type="project" value="UniProtKB-KW"/>
</dbReference>
<evidence type="ECO:0000256" key="5">
    <source>
        <dbReference type="SAM" id="MobiDB-lite"/>
    </source>
</evidence>
<keyword evidence="4" id="KW-0175">Coiled coil</keyword>
<name>A0A9R1VNH3_LACSA</name>
<dbReference type="PANTHER" id="PTHR33018">
    <property type="entry name" value="OS10G0338966 PROTEIN-RELATED"/>
    <property type="match status" value="1"/>
</dbReference>
<evidence type="ECO:0000313" key="7">
    <source>
        <dbReference type="EMBL" id="KAJ0207803.1"/>
    </source>
</evidence>
<dbReference type="AlphaFoldDB" id="A0A9R1VNH3"/>
<dbReference type="GO" id="GO:0008234">
    <property type="term" value="F:cysteine-type peptidase activity"/>
    <property type="evidence" value="ECO:0007669"/>
    <property type="project" value="InterPro"/>
</dbReference>
<evidence type="ECO:0000256" key="4">
    <source>
        <dbReference type="SAM" id="Coils"/>
    </source>
</evidence>
<comment type="similarity">
    <text evidence="1">Belongs to the peptidase C48 family.</text>
</comment>
<dbReference type="InterPro" id="IPR003653">
    <property type="entry name" value="Peptidase_C48_C"/>
</dbReference>
<dbReference type="SUPFAM" id="SSF54001">
    <property type="entry name" value="Cysteine proteinases"/>
    <property type="match status" value="1"/>
</dbReference>
<sequence length="571" mass="64958">MKAKNTRAHHKYNHRLSRKGYAGLINDIMQETGKTEEEIDRTVLWKKARELKTGGYDTDVKMIVDKIDELQKSVSFGEVTCGTHDVLTEALGTQEQRGRLPGMGKFITPQQYFYLPKNVKYYLEIENERVDKRINKLEDDLEKLKRGVLNVSEAASCQIGGIIEDFEKQPHDESLDNSCLLAVEFVANVVAKGTIMKYSASDENIEVMIETFLQGEALIPFPLEEEFIVKVKDALGHLLSWPRHLVIRCSDLGKVVAKSMKKHATPVKKAATPVNEDVTPVKEDATPPKEEIGSNKKEKGTGKMVDGEKQPCDMEEGSDVEEVIGIEKKIKKEKQNVTVQRRWTRAQMKTRIRIENSSILKMTTMMVDGQVTNVDSIRVQSENDLFGYDSYMYLTWDDFEAVLTMDELTVISPSTRKGKSKNIDDASRGLADRLSKRKGNDIIFMPYNHRHWVLGVLDMKSDTCYFLDSLSSGNFNMQFKKIVDSAVVMYTTQSGSNKRVKLNWVNVTCPVQPGSTECGYYMLRFMKEIVEEGIEVLVKDNIGYGKAEYTTADIDEIREEWSTFVTGFIYR</sequence>
<dbReference type="Gene3D" id="3.40.395.10">
    <property type="entry name" value="Adenoviral Proteinase, Chain A"/>
    <property type="match status" value="1"/>
</dbReference>
<keyword evidence="2" id="KW-0645">Protease</keyword>
<reference evidence="7 8" key="1">
    <citation type="journal article" date="2017" name="Nat. Commun.">
        <title>Genome assembly with in vitro proximity ligation data and whole-genome triplication in lettuce.</title>
        <authorList>
            <person name="Reyes-Chin-Wo S."/>
            <person name="Wang Z."/>
            <person name="Yang X."/>
            <person name="Kozik A."/>
            <person name="Arikit S."/>
            <person name="Song C."/>
            <person name="Xia L."/>
            <person name="Froenicke L."/>
            <person name="Lavelle D.O."/>
            <person name="Truco M.J."/>
            <person name="Xia R."/>
            <person name="Zhu S."/>
            <person name="Xu C."/>
            <person name="Xu H."/>
            <person name="Xu X."/>
            <person name="Cox K."/>
            <person name="Korf I."/>
            <person name="Meyers B.C."/>
            <person name="Michelmore R.W."/>
        </authorList>
    </citation>
    <scope>NUCLEOTIDE SEQUENCE [LARGE SCALE GENOMIC DNA]</scope>
    <source>
        <strain evidence="8">cv. Salinas</strain>
        <tissue evidence="7">Seedlings</tissue>
    </source>
</reference>